<dbReference type="EMBL" id="LYDR01000116">
    <property type="protein sequence ID" value="ODA30083.1"/>
    <property type="molecule type" value="Genomic_DNA"/>
</dbReference>
<evidence type="ECO:0000256" key="1">
    <source>
        <dbReference type="SAM" id="MobiDB-lite"/>
    </source>
</evidence>
<keyword evidence="5" id="KW-1185">Reference proteome</keyword>
<feature type="domain" description="Sulfatase N-terminal" evidence="3">
    <location>
        <begin position="27"/>
        <end position="316"/>
    </location>
</feature>
<dbReference type="SUPFAM" id="SSF53649">
    <property type="entry name" value="Alkaline phosphatase-like"/>
    <property type="match status" value="1"/>
</dbReference>
<dbReference type="Proteomes" id="UP000094828">
    <property type="component" value="Unassembled WGS sequence"/>
</dbReference>
<dbReference type="PANTHER" id="PTHR43751">
    <property type="entry name" value="SULFATASE"/>
    <property type="match status" value="1"/>
</dbReference>
<sequence length="524" mass="59012">MRIHRLIVAILFLLTCRIAMAADPTPPNILFAIADDWGYGHASAYGCPWVKTPAFDRVAREGLLFQQAYTPNAKCAPSRACILTGRNSWQLKEAANHLCYFPTEFKTWGEALTEKGWHVGYTTKGWGPGEAKDETGKPRAMTGQPFNKQKLTPPAQGIGPNDYAANFGDFLASAPAGQPWCFWYGSIEPHRDYEFGSGIKKAGKKLSEIDHVPGYWPDNETVRTDLLDYAYEVEHFDQHLGRMLKALEEKGLLENTLVIVTSDHGMPFPRCKGGAYEASNHVPLAMMWPKGIRAPGRSIDDFVSFIDLAPTILDVAAIPWNETGMAPATGRSLRNIMESTQSGRVDAARDHVLIGMERHDIGRPLDVGYPIRGIITREGLYLHNFEPDRWPACNPETGYLNCDAGATKTYILNARRKAGTDPYWSLCFGKRPREEFYDLQRDRDCLQNLADDPTQTARMEALKSRLFAQLKEEQDPRMDGKGYLFDEYPHSNKIHRGFYERFIKGEKLNTGWVNPTDYEPAPLD</sequence>
<dbReference type="AlphaFoldDB" id="A0A1C3EA21"/>
<reference evidence="4 5" key="1">
    <citation type="submission" date="2016-05" db="EMBL/GenBank/DDBJ databases">
        <title>Genomic and physiological characterization of Planctopirus sp. isolated from fresh water lake.</title>
        <authorList>
            <person name="Subhash Y."/>
            <person name="Ramana C."/>
        </authorList>
    </citation>
    <scope>NUCLEOTIDE SEQUENCE [LARGE SCALE GENOMIC DNA]</scope>
    <source>
        <strain evidence="4 5">JC280</strain>
    </source>
</reference>
<dbReference type="Gene3D" id="3.40.720.10">
    <property type="entry name" value="Alkaline Phosphatase, subunit A"/>
    <property type="match status" value="1"/>
</dbReference>
<keyword evidence="2" id="KW-0732">Signal</keyword>
<protein>
    <submittedName>
        <fullName evidence="4">Heparan N-sulfatase</fullName>
    </submittedName>
</protein>
<dbReference type="RefSeq" id="WP_068849081.1">
    <property type="nucleotide sequence ID" value="NZ_LYDR01000116.1"/>
</dbReference>
<proteinExistence type="predicted"/>
<evidence type="ECO:0000259" key="3">
    <source>
        <dbReference type="Pfam" id="PF00884"/>
    </source>
</evidence>
<dbReference type="InterPro" id="IPR000917">
    <property type="entry name" value="Sulfatase_N"/>
</dbReference>
<evidence type="ECO:0000313" key="5">
    <source>
        <dbReference type="Proteomes" id="UP000094828"/>
    </source>
</evidence>
<name>A0A1C3EA21_9PLAN</name>
<evidence type="ECO:0000313" key="4">
    <source>
        <dbReference type="EMBL" id="ODA30083.1"/>
    </source>
</evidence>
<comment type="caution">
    <text evidence="4">The sequence shown here is derived from an EMBL/GenBank/DDBJ whole genome shotgun (WGS) entry which is preliminary data.</text>
</comment>
<dbReference type="InterPro" id="IPR052701">
    <property type="entry name" value="GAG_Ulvan_Degrading_Sulfatases"/>
</dbReference>
<organism evidence="4 5">
    <name type="scientific">Planctopirus hydrillae</name>
    <dbReference type="NCBI Taxonomy" id="1841610"/>
    <lineage>
        <taxon>Bacteria</taxon>
        <taxon>Pseudomonadati</taxon>
        <taxon>Planctomycetota</taxon>
        <taxon>Planctomycetia</taxon>
        <taxon>Planctomycetales</taxon>
        <taxon>Planctomycetaceae</taxon>
        <taxon>Planctopirus</taxon>
    </lineage>
</organism>
<gene>
    <name evidence="4" type="ORF">A6X21_07060</name>
</gene>
<dbReference type="OrthoDB" id="9762324at2"/>
<dbReference type="InterPro" id="IPR017850">
    <property type="entry name" value="Alkaline_phosphatase_core_sf"/>
</dbReference>
<feature type="chain" id="PRO_5008672918" evidence="2">
    <location>
        <begin position="22"/>
        <end position="524"/>
    </location>
</feature>
<dbReference type="Pfam" id="PF00884">
    <property type="entry name" value="Sulfatase"/>
    <property type="match status" value="1"/>
</dbReference>
<accession>A0A1C3EA21</accession>
<dbReference type="PANTHER" id="PTHR43751:SF1">
    <property type="entry name" value="SULFATASE ATSG-RELATED"/>
    <property type="match status" value="1"/>
</dbReference>
<evidence type="ECO:0000256" key="2">
    <source>
        <dbReference type="SAM" id="SignalP"/>
    </source>
</evidence>
<dbReference type="STRING" id="1841610.A6X21_07060"/>
<feature type="region of interest" description="Disordered" evidence="1">
    <location>
        <begin position="127"/>
        <end position="153"/>
    </location>
</feature>
<dbReference type="CDD" id="cd16027">
    <property type="entry name" value="SGSH"/>
    <property type="match status" value="1"/>
</dbReference>
<feature type="signal peptide" evidence="2">
    <location>
        <begin position="1"/>
        <end position="21"/>
    </location>
</feature>